<keyword evidence="2" id="KW-1185">Reference proteome</keyword>
<dbReference type="EMBL" id="PYSV01000014">
    <property type="protein sequence ID" value="PTA67174.1"/>
    <property type="molecule type" value="Genomic_DNA"/>
</dbReference>
<proteinExistence type="predicted"/>
<evidence type="ECO:0000313" key="1">
    <source>
        <dbReference type="EMBL" id="PTA67174.1"/>
    </source>
</evidence>
<evidence type="ECO:0000313" key="2">
    <source>
        <dbReference type="Proteomes" id="UP000240317"/>
    </source>
</evidence>
<reference evidence="1 2" key="1">
    <citation type="submission" date="2018-03" db="EMBL/GenBank/DDBJ databases">
        <title>Draft genome of Deinococcus sp. OD32.</title>
        <authorList>
            <person name="Wang X.-P."/>
            <person name="Du Z.-J."/>
        </authorList>
    </citation>
    <scope>NUCLEOTIDE SEQUENCE [LARGE SCALE GENOMIC DNA]</scope>
    <source>
        <strain evidence="1 2">OD32</strain>
    </source>
</reference>
<dbReference type="OrthoDB" id="9971171at2"/>
<accession>A0A2T3W5W0</accession>
<name>A0A2T3W5W0_9DEIO</name>
<comment type="caution">
    <text evidence="1">The sequence shown here is derived from an EMBL/GenBank/DDBJ whole genome shotgun (WGS) entry which is preliminary data.</text>
</comment>
<dbReference type="AlphaFoldDB" id="A0A2T3W5W0"/>
<dbReference type="Proteomes" id="UP000240317">
    <property type="component" value="Unassembled WGS sequence"/>
</dbReference>
<sequence length="207" mass="22069">MTAGLRRFLAGGVLTALGLTGAATTAPRPLLGQPLFRSVPSVEGPVPAAVGVEDAAFCRTYQCVGSASVGTTTTGTQGWYVVPPSARAAEVLRGHEAGRFFPEATVMYERNVVMYTDLAFDTAVRQTLSSATLNLLGHFTRLVLGAPISGQKLAACYRILRTQARCTVGSGRVRLVSGETRTYQANFRVLEDPEGRTRVKYAVGLDE</sequence>
<organism evidence="1 2">
    <name type="scientific">Deinococcus arcticus</name>
    <dbReference type="NCBI Taxonomy" id="2136176"/>
    <lineage>
        <taxon>Bacteria</taxon>
        <taxon>Thermotogati</taxon>
        <taxon>Deinococcota</taxon>
        <taxon>Deinococci</taxon>
        <taxon>Deinococcales</taxon>
        <taxon>Deinococcaceae</taxon>
        <taxon>Deinococcus</taxon>
    </lineage>
</organism>
<protein>
    <submittedName>
        <fullName evidence="1">Uncharacterized protein</fullName>
    </submittedName>
</protein>
<gene>
    <name evidence="1" type="ORF">C8263_13835</name>
</gene>
<dbReference type="RefSeq" id="WP_107138732.1">
    <property type="nucleotide sequence ID" value="NZ_PYSV01000014.1"/>
</dbReference>